<dbReference type="Gene3D" id="2.60.120.1440">
    <property type="match status" value="1"/>
</dbReference>
<dbReference type="RefSeq" id="WP_051124004.1">
    <property type="nucleotide sequence ID" value="NZ_LT615367.1"/>
</dbReference>
<dbReference type="PIRSF" id="PIRSF018266">
    <property type="entry name" value="FecR"/>
    <property type="match status" value="1"/>
</dbReference>
<evidence type="ECO:0000259" key="1">
    <source>
        <dbReference type="Pfam" id="PF04773"/>
    </source>
</evidence>
<accession>A0A375A6T4</accession>
<evidence type="ECO:0000313" key="3">
    <source>
        <dbReference type="EMBL" id="SLM61798.1"/>
    </source>
</evidence>
<organism evidence="3 4">
    <name type="scientific">Dickeya aquatica</name>
    <dbReference type="NCBI Taxonomy" id="1401087"/>
    <lineage>
        <taxon>Bacteria</taxon>
        <taxon>Pseudomonadati</taxon>
        <taxon>Pseudomonadota</taxon>
        <taxon>Gammaproteobacteria</taxon>
        <taxon>Enterobacterales</taxon>
        <taxon>Pectobacteriaceae</taxon>
        <taxon>Dickeya</taxon>
    </lineage>
</organism>
<sequence length="335" mass="37144">MSTAINTTDRPDYAVLQQAAQWYARLLDTPPDSEQLARWQLWLSQSEAHRQAWHYVETVSQRFQPLRGDVTPLAAQTLLTPAPALSRRQTLRLGAALAGGSLLSWLAWQSPSLREPVLAMGADYRSQTGEIRALTLNDGSHLWLDTASALDVRYSATQRQLHLLAGTVFVEAAFDKQRPLIMTTREGTIHTRTPEENASASRFSARQLAGHTQLNVYAGQVSVAPSQRDEAQRIRAGIQWQFDAAGNGTTSPLLSEDADWRLGLLNASDTPLAQVITRLARYRRGYLACSPDIAALRVVGTFPLTDTDKALAMLGRALPIRIRRRANWWVTVEPA</sequence>
<evidence type="ECO:0000259" key="2">
    <source>
        <dbReference type="Pfam" id="PF16220"/>
    </source>
</evidence>
<dbReference type="Pfam" id="PF16220">
    <property type="entry name" value="DUF4880"/>
    <property type="match status" value="1"/>
</dbReference>
<protein>
    <submittedName>
        <fullName evidence="3">Fe2+-dicitrate sensor, membrane component, anti-FecI sigma factor</fullName>
    </submittedName>
</protein>
<dbReference type="InterPro" id="IPR012373">
    <property type="entry name" value="Ferrdict_sens_TM"/>
</dbReference>
<feature type="domain" description="FecR protein" evidence="1">
    <location>
        <begin position="123"/>
        <end position="221"/>
    </location>
</feature>
<feature type="domain" description="FecR N-terminal" evidence="2">
    <location>
        <begin position="17"/>
        <end position="58"/>
    </location>
</feature>
<dbReference type="PANTHER" id="PTHR30273:SF2">
    <property type="entry name" value="PROTEIN FECR"/>
    <property type="match status" value="1"/>
</dbReference>
<dbReference type="Pfam" id="PF04773">
    <property type="entry name" value="FecR"/>
    <property type="match status" value="1"/>
</dbReference>
<dbReference type="GO" id="GO:0016989">
    <property type="term" value="F:sigma factor antagonist activity"/>
    <property type="evidence" value="ECO:0007669"/>
    <property type="project" value="TreeGrafter"/>
</dbReference>
<dbReference type="AlphaFoldDB" id="A0A375A6T4"/>
<dbReference type="Proteomes" id="UP000294820">
    <property type="component" value="Chromosome 1"/>
</dbReference>
<dbReference type="PANTHER" id="PTHR30273">
    <property type="entry name" value="PERIPLASMIC SIGNAL SENSOR AND SIGMA FACTOR ACTIVATOR FECR-RELATED"/>
    <property type="match status" value="1"/>
</dbReference>
<dbReference type="InterPro" id="IPR006860">
    <property type="entry name" value="FecR"/>
</dbReference>
<evidence type="ECO:0000313" key="4">
    <source>
        <dbReference type="Proteomes" id="UP000294820"/>
    </source>
</evidence>
<gene>
    <name evidence="3" type="primary">fecR</name>
    <name evidence="3" type="ORF">DAQ1742_00722</name>
</gene>
<dbReference type="EMBL" id="LT615367">
    <property type="protein sequence ID" value="SLM61798.1"/>
    <property type="molecule type" value="Genomic_DNA"/>
</dbReference>
<dbReference type="InterPro" id="IPR032623">
    <property type="entry name" value="FecR_N"/>
</dbReference>
<keyword evidence="4" id="KW-1185">Reference proteome</keyword>
<name>A0A375A6T4_9GAMM</name>
<dbReference type="KEGG" id="daq:DAQ1742_00722"/>
<reference evidence="3 4" key="1">
    <citation type="submission" date="2016-09" db="EMBL/GenBank/DDBJ databases">
        <authorList>
            <person name="Reverchon S."/>
            <person name="Nasser W."/>
            <person name="Leonard S."/>
            <person name="Brochier C."/>
            <person name="Duprey A."/>
        </authorList>
    </citation>
    <scope>NUCLEOTIDE SEQUENCE [LARGE SCALE GENOMIC DNA]</scope>
    <source>
        <strain evidence="3 4">174/2</strain>
    </source>
</reference>
<proteinExistence type="predicted"/>